<evidence type="ECO:0000313" key="1">
    <source>
        <dbReference type="EMBL" id="KGO57458.1"/>
    </source>
</evidence>
<comment type="caution">
    <text evidence="1">The sequence shown here is derived from an EMBL/GenBank/DDBJ whole genome shotgun (WGS) entry which is preliminary data.</text>
</comment>
<protein>
    <recommendedName>
        <fullName evidence="3">DNA glycosylase</fullName>
    </recommendedName>
</protein>
<dbReference type="GeneID" id="27681547"/>
<dbReference type="OrthoDB" id="4676at2759"/>
<dbReference type="PhylomeDB" id="A0A0A2IUE4"/>
<sequence>MSGHKPKEAAQKINKVLNEFGRSPLHGTVLADPNSLNASPEIVLAMVLDAVIKARPISHELTQKTLRKLIEADYHEIDVLSKSTWQDRTVVLQEGGYNRFREQCATNLGELAKLVVERYDGDLNNLLKLADGKIHKARILMKEVRGMGDVAVEVFFNNVQSVWPSIAPCLDSRHMKIADEIGIGTDLDEIYNTLKQDPMRMSQFANGLSEVRLEKRQGVIEEL</sequence>
<gene>
    <name evidence="1" type="ORF">PEX2_088570</name>
</gene>
<evidence type="ECO:0008006" key="3">
    <source>
        <dbReference type="Google" id="ProtNLM"/>
    </source>
</evidence>
<dbReference type="Proteomes" id="UP000030143">
    <property type="component" value="Unassembled WGS sequence"/>
</dbReference>
<accession>A0A0A2IUE4</accession>
<dbReference type="AlphaFoldDB" id="A0A0A2IUE4"/>
<dbReference type="STRING" id="27334.A0A0A2IUE4"/>
<name>A0A0A2IUE4_PENEN</name>
<evidence type="ECO:0000313" key="2">
    <source>
        <dbReference type="Proteomes" id="UP000030143"/>
    </source>
</evidence>
<dbReference type="RefSeq" id="XP_016599122.1">
    <property type="nucleotide sequence ID" value="XM_016746127.1"/>
</dbReference>
<dbReference type="VEuPathDB" id="FungiDB:PEXP_092570"/>
<organism evidence="1 2">
    <name type="scientific">Penicillium expansum</name>
    <name type="common">Blue mold rot fungus</name>
    <dbReference type="NCBI Taxonomy" id="27334"/>
    <lineage>
        <taxon>Eukaryota</taxon>
        <taxon>Fungi</taxon>
        <taxon>Dikarya</taxon>
        <taxon>Ascomycota</taxon>
        <taxon>Pezizomycotina</taxon>
        <taxon>Eurotiomycetes</taxon>
        <taxon>Eurotiomycetidae</taxon>
        <taxon>Eurotiales</taxon>
        <taxon>Aspergillaceae</taxon>
        <taxon>Penicillium</taxon>
    </lineage>
</organism>
<dbReference type="EMBL" id="JQFZ01000144">
    <property type="protein sequence ID" value="KGO57458.1"/>
    <property type="molecule type" value="Genomic_DNA"/>
</dbReference>
<dbReference type="HOGENOM" id="CLU_050554_1_1_1"/>
<keyword evidence="2" id="KW-1185">Reference proteome</keyword>
<reference evidence="1 2" key="1">
    <citation type="journal article" date="2015" name="Mol. Plant Microbe Interact.">
        <title>Genome, transcriptome, and functional analyses of Penicillium expansum provide new insights into secondary metabolism and pathogenicity.</title>
        <authorList>
            <person name="Ballester A.R."/>
            <person name="Marcet-Houben M."/>
            <person name="Levin E."/>
            <person name="Sela N."/>
            <person name="Selma-Lazaro C."/>
            <person name="Carmona L."/>
            <person name="Wisniewski M."/>
            <person name="Droby S."/>
            <person name="Gonzalez-Candelas L."/>
            <person name="Gabaldon T."/>
        </authorList>
    </citation>
    <scope>NUCLEOTIDE SEQUENCE [LARGE SCALE GENOMIC DNA]</scope>
    <source>
        <strain evidence="1 2">MD-8</strain>
    </source>
</reference>
<proteinExistence type="predicted"/>